<evidence type="ECO:0000313" key="1">
    <source>
        <dbReference type="EMBL" id="RDI46130.1"/>
    </source>
</evidence>
<evidence type="ECO:0008006" key="3">
    <source>
        <dbReference type="Google" id="ProtNLM"/>
    </source>
</evidence>
<dbReference type="EMBL" id="QQAZ01000012">
    <property type="protein sequence ID" value="RDI46130.1"/>
    <property type="molecule type" value="Genomic_DNA"/>
</dbReference>
<protein>
    <recommendedName>
        <fullName evidence="3">Ogr/Delta-like zinc finger protein</fullName>
    </recommendedName>
</protein>
<sequence>MRKRLPSTAASELREILDYFGKCPECGYPARASTTLRDTRTVFASCDRPCGWTGVVPLTTMTEHRRRAEVHD</sequence>
<keyword evidence="2" id="KW-1185">Reference proteome</keyword>
<accession>A0A370GS29</accession>
<reference evidence="1 2" key="1">
    <citation type="submission" date="2018-07" db="EMBL/GenBank/DDBJ databases">
        <title>Genomic Encyclopedia of Type Strains, Phase IV (KMG-IV): sequencing the most valuable type-strain genomes for metagenomic binning, comparative biology and taxonomic classification.</title>
        <authorList>
            <person name="Goeker M."/>
        </authorList>
    </citation>
    <scope>NUCLEOTIDE SEQUENCE [LARGE SCALE GENOMIC DNA]</scope>
    <source>
        <strain evidence="1 2">DSM 44952</strain>
    </source>
</reference>
<dbReference type="AlphaFoldDB" id="A0A370GS29"/>
<name>A0A370GS29_9NOCA</name>
<dbReference type="OrthoDB" id="4560094at2"/>
<dbReference type="RefSeq" id="WP_068020651.1">
    <property type="nucleotide sequence ID" value="NZ_QQAZ01000012.1"/>
</dbReference>
<gene>
    <name evidence="1" type="ORF">DFR68_11231</name>
</gene>
<organism evidence="1 2">
    <name type="scientific">Nocardia mexicana</name>
    <dbReference type="NCBI Taxonomy" id="279262"/>
    <lineage>
        <taxon>Bacteria</taxon>
        <taxon>Bacillati</taxon>
        <taxon>Actinomycetota</taxon>
        <taxon>Actinomycetes</taxon>
        <taxon>Mycobacteriales</taxon>
        <taxon>Nocardiaceae</taxon>
        <taxon>Nocardia</taxon>
    </lineage>
</organism>
<evidence type="ECO:0000313" key="2">
    <source>
        <dbReference type="Proteomes" id="UP000255355"/>
    </source>
</evidence>
<comment type="caution">
    <text evidence="1">The sequence shown here is derived from an EMBL/GenBank/DDBJ whole genome shotgun (WGS) entry which is preliminary data.</text>
</comment>
<dbReference type="Proteomes" id="UP000255355">
    <property type="component" value="Unassembled WGS sequence"/>
</dbReference>
<proteinExistence type="predicted"/>